<dbReference type="PATRIC" id="fig|932677.3.peg.997"/>
<dbReference type="Gene3D" id="1.20.1600.10">
    <property type="entry name" value="Outer membrane efflux proteins (OEP)"/>
    <property type="match status" value="1"/>
</dbReference>
<dbReference type="EMBL" id="AP012032">
    <property type="protein sequence ID" value="BAK10954.1"/>
    <property type="molecule type" value="Genomic_DNA"/>
</dbReference>
<dbReference type="PANTHER" id="PTHR30203:SF32">
    <property type="entry name" value="CATION EFFLUX SYSTEM PROTEIN CUSC"/>
    <property type="match status" value="1"/>
</dbReference>
<keyword evidence="3" id="KW-0812">Transmembrane</keyword>
<dbReference type="Proteomes" id="UP000006690">
    <property type="component" value="Chromosome"/>
</dbReference>
<evidence type="ECO:0000256" key="3">
    <source>
        <dbReference type="RuleBase" id="RU362097"/>
    </source>
</evidence>
<dbReference type="HOGENOM" id="CLU_012817_13_3_6"/>
<dbReference type="PANTHER" id="PTHR30203">
    <property type="entry name" value="OUTER MEMBRANE CATION EFFLUX PROTEIN"/>
    <property type="match status" value="1"/>
</dbReference>
<dbReference type="GO" id="GO:0009279">
    <property type="term" value="C:cell outer membrane"/>
    <property type="evidence" value="ECO:0007669"/>
    <property type="project" value="UniProtKB-SubCell"/>
</dbReference>
<dbReference type="AlphaFoldDB" id="A0A0H3KUU9"/>
<protein>
    <submittedName>
        <fullName evidence="4">Outer membrane protein OprM</fullName>
    </submittedName>
</protein>
<dbReference type="Pfam" id="PF02321">
    <property type="entry name" value="OEP"/>
    <property type="match status" value="2"/>
</dbReference>
<proteinExistence type="inferred from homology"/>
<gene>
    <name evidence="4" type="primary">oprM</name>
    <name evidence="4" type="ordered locus">PAJ_0874</name>
</gene>
<dbReference type="KEGG" id="paj:PAJ_0874"/>
<sequence>MTMTAKLFTVFLPCFLAGCVSLDPHYDRPVDAVKATNPTGEAYPNLQGTAVNYRAIRWQDYVLDSQLNQVVGMALDSSRDLREAVASVKSAHAQYAEQRADLFPSLSAGVSGTRSRALTGEGNQTALGNSYSAEGSVSAFELDLFGKNQSLSRQQYETYLGTLEGARSTRLTVLYNTIDYWLQLAADRSNLAIAKETAESARQSLDVTRKRMQNGVDSMVDVASAETTYQSAQADVASYTTSVAQDKNALDLVVGKPVPDALLPQNLESIGHALRDVPAGISSDVLNNRPDVLQAEHNLKAANANIGAARANFFPSISLTASGGVGSADLASLFKNGVGIWSFSPSISLPVFKGGYNVAYLNYTKAQKEYYVAAYEKSVQTAFSEVADALARRGTINDQLTSQRNNVAASQIYAHLADLRYQSGVDTWLNALTAQRTLYSARTRLVSVEQAYYQNLNTFYKVMGGGSARQASEQTVDVR</sequence>
<dbReference type="PROSITE" id="PS51257">
    <property type="entry name" value="PROKAR_LIPOPROTEIN"/>
    <property type="match status" value="1"/>
</dbReference>
<accession>A0A0H3KUU9</accession>
<comment type="subcellular location">
    <subcellularLocation>
        <location evidence="1 3">Cell outer membrane</location>
        <topology evidence="1 3">Lipid-anchor</topology>
    </subcellularLocation>
</comment>
<organism evidence="4 5">
    <name type="scientific">Pantoea ananatis (strain AJ13355)</name>
    <dbReference type="NCBI Taxonomy" id="932677"/>
    <lineage>
        <taxon>Bacteria</taxon>
        <taxon>Pseudomonadati</taxon>
        <taxon>Pseudomonadota</taxon>
        <taxon>Gammaproteobacteria</taxon>
        <taxon>Enterobacterales</taxon>
        <taxon>Erwiniaceae</taxon>
        <taxon>Pantoea</taxon>
    </lineage>
</organism>
<keyword evidence="3" id="KW-0472">Membrane</keyword>
<keyword evidence="3" id="KW-0449">Lipoprotein</keyword>
<name>A0A0H3KUU9_PANAA</name>
<evidence type="ECO:0000256" key="1">
    <source>
        <dbReference type="ARBA" id="ARBA00004459"/>
    </source>
</evidence>
<dbReference type="InterPro" id="IPR010131">
    <property type="entry name" value="MdtP/NodT-like"/>
</dbReference>
<dbReference type="SUPFAM" id="SSF56954">
    <property type="entry name" value="Outer membrane efflux proteins (OEP)"/>
    <property type="match status" value="1"/>
</dbReference>
<dbReference type="Gene3D" id="2.20.200.10">
    <property type="entry name" value="Outer membrane efflux proteins (OEP)"/>
    <property type="match status" value="1"/>
</dbReference>
<dbReference type="InterPro" id="IPR003423">
    <property type="entry name" value="OMP_efflux"/>
</dbReference>
<comment type="similarity">
    <text evidence="2 3">Belongs to the outer membrane factor (OMF) (TC 1.B.17) family.</text>
</comment>
<keyword evidence="3" id="KW-1134">Transmembrane beta strand</keyword>
<evidence type="ECO:0000313" key="4">
    <source>
        <dbReference type="EMBL" id="BAK10954.1"/>
    </source>
</evidence>
<dbReference type="OrthoDB" id="9770517at2"/>
<dbReference type="GO" id="GO:0015562">
    <property type="term" value="F:efflux transmembrane transporter activity"/>
    <property type="evidence" value="ECO:0007669"/>
    <property type="project" value="InterPro"/>
</dbReference>
<dbReference type="eggNOG" id="COG1538">
    <property type="taxonomic scope" value="Bacteria"/>
</dbReference>
<reference evidence="5" key="1">
    <citation type="journal article" date="2012" name="Appl. Microbiol. Biotechnol.">
        <title>The complete genome sequence of Pantoea ananatis AJ13355, an organism with great biotechnological potential.</title>
        <authorList>
            <person name="Hara Y."/>
            <person name="Kadotani N."/>
            <person name="Izui H."/>
            <person name="Katashkina J.I."/>
            <person name="Kuvaeva T.M."/>
            <person name="Andreeva I.G."/>
            <person name="Golubeva L.I."/>
            <person name="Malko D.B."/>
            <person name="Makeev V.J."/>
            <person name="Mashko S.V."/>
            <person name="Kozlov Y.I."/>
        </authorList>
    </citation>
    <scope>NUCLEOTIDE SEQUENCE [LARGE SCALE GENOMIC DNA]</scope>
    <source>
        <strain evidence="5">AJ13355</strain>
    </source>
</reference>
<evidence type="ECO:0000256" key="2">
    <source>
        <dbReference type="ARBA" id="ARBA00007613"/>
    </source>
</evidence>
<dbReference type="NCBIfam" id="TIGR01845">
    <property type="entry name" value="outer_NodT"/>
    <property type="match status" value="1"/>
</dbReference>
<evidence type="ECO:0000313" key="5">
    <source>
        <dbReference type="Proteomes" id="UP000006690"/>
    </source>
</evidence>
<dbReference type="RefSeq" id="WP_014593461.1">
    <property type="nucleotide sequence ID" value="NC_017531.2"/>
</dbReference>
<keyword evidence="3" id="KW-0564">Palmitate</keyword>